<gene>
    <name evidence="4" type="ORF">CEPIT_LOCUS20333</name>
</gene>
<dbReference type="AlphaFoldDB" id="A0AAV0DZR7"/>
<evidence type="ECO:0000313" key="4">
    <source>
        <dbReference type="EMBL" id="CAH9113484.1"/>
    </source>
</evidence>
<dbReference type="Gene3D" id="1.25.40.10">
    <property type="entry name" value="Tetratricopeptide repeat domain"/>
    <property type="match status" value="1"/>
</dbReference>
<feature type="repeat" description="PPR" evidence="3">
    <location>
        <begin position="44"/>
        <end position="74"/>
    </location>
</feature>
<dbReference type="Proteomes" id="UP001152523">
    <property type="component" value="Unassembled WGS sequence"/>
</dbReference>
<dbReference type="InterPro" id="IPR050872">
    <property type="entry name" value="PPR_P_subfamily"/>
</dbReference>
<protein>
    <recommendedName>
        <fullName evidence="6">Pentatricopeptide repeat-containing protein</fullName>
    </recommendedName>
</protein>
<comment type="similarity">
    <text evidence="1">Belongs to the PPR family. P subfamily.</text>
</comment>
<organism evidence="4 5">
    <name type="scientific">Cuscuta epithymum</name>
    <dbReference type="NCBI Taxonomy" id="186058"/>
    <lineage>
        <taxon>Eukaryota</taxon>
        <taxon>Viridiplantae</taxon>
        <taxon>Streptophyta</taxon>
        <taxon>Embryophyta</taxon>
        <taxon>Tracheophyta</taxon>
        <taxon>Spermatophyta</taxon>
        <taxon>Magnoliopsida</taxon>
        <taxon>eudicotyledons</taxon>
        <taxon>Gunneridae</taxon>
        <taxon>Pentapetalae</taxon>
        <taxon>asterids</taxon>
        <taxon>lamiids</taxon>
        <taxon>Solanales</taxon>
        <taxon>Convolvulaceae</taxon>
        <taxon>Cuscuteae</taxon>
        <taxon>Cuscuta</taxon>
        <taxon>Cuscuta subgen. Cuscuta</taxon>
    </lineage>
</organism>
<dbReference type="NCBIfam" id="TIGR00756">
    <property type="entry name" value="PPR"/>
    <property type="match status" value="1"/>
</dbReference>
<accession>A0AAV0DZR7</accession>
<dbReference type="InterPro" id="IPR011990">
    <property type="entry name" value="TPR-like_helical_dom_sf"/>
</dbReference>
<dbReference type="PROSITE" id="PS51375">
    <property type="entry name" value="PPR"/>
    <property type="match status" value="1"/>
</dbReference>
<dbReference type="PANTHER" id="PTHR46128">
    <property type="entry name" value="MITOCHONDRIAL GROUP I INTRON SPLICING FACTOR CCM1"/>
    <property type="match status" value="1"/>
</dbReference>
<evidence type="ECO:0000256" key="3">
    <source>
        <dbReference type="PROSITE-ProRule" id="PRU00708"/>
    </source>
</evidence>
<dbReference type="Pfam" id="PF13041">
    <property type="entry name" value="PPR_2"/>
    <property type="match status" value="1"/>
</dbReference>
<evidence type="ECO:0008006" key="6">
    <source>
        <dbReference type="Google" id="ProtNLM"/>
    </source>
</evidence>
<dbReference type="PANTHER" id="PTHR46128:SF211">
    <property type="entry name" value="PENTACOTRIPEPTIDE-REPEAT REGION OF PRORP DOMAIN-CONTAINING PROTEIN"/>
    <property type="match status" value="1"/>
</dbReference>
<evidence type="ECO:0000313" key="5">
    <source>
        <dbReference type="Proteomes" id="UP001152523"/>
    </source>
</evidence>
<comment type="caution">
    <text evidence="4">The sequence shown here is derived from an EMBL/GenBank/DDBJ whole genome shotgun (WGS) entry which is preliminary data.</text>
</comment>
<dbReference type="EMBL" id="CAMAPF010000208">
    <property type="protein sequence ID" value="CAH9113484.1"/>
    <property type="molecule type" value="Genomic_DNA"/>
</dbReference>
<proteinExistence type="inferred from homology"/>
<keyword evidence="2" id="KW-0677">Repeat</keyword>
<evidence type="ECO:0000256" key="1">
    <source>
        <dbReference type="ARBA" id="ARBA00007626"/>
    </source>
</evidence>
<dbReference type="Pfam" id="PF01535">
    <property type="entry name" value="PPR"/>
    <property type="match status" value="1"/>
</dbReference>
<reference evidence="4" key="1">
    <citation type="submission" date="2022-07" db="EMBL/GenBank/DDBJ databases">
        <authorList>
            <person name="Macas J."/>
            <person name="Novak P."/>
            <person name="Neumann P."/>
        </authorList>
    </citation>
    <scope>NUCLEOTIDE SEQUENCE</scope>
</reference>
<dbReference type="InterPro" id="IPR002885">
    <property type="entry name" value="PPR_rpt"/>
</dbReference>
<sequence length="104" mass="11718">MVTTGSKPDFAIYNVLVNSHFKDGKLRKELELFKYVLDCGPDLDIVTYNTVICGYCSMRMLDEAVHLFAELKKRQTGHNTITLTILIQVFCKGGKLDVAVSFIL</sequence>
<name>A0AAV0DZR7_9ASTE</name>
<evidence type="ECO:0000256" key="2">
    <source>
        <dbReference type="ARBA" id="ARBA00022737"/>
    </source>
</evidence>
<keyword evidence="5" id="KW-1185">Reference proteome</keyword>